<dbReference type="Pfam" id="PF08021">
    <property type="entry name" value="FAD_binding_9"/>
    <property type="match status" value="1"/>
</dbReference>
<feature type="domain" description="SIP-like Rossmann fold" evidence="2">
    <location>
        <begin position="138"/>
        <end position="254"/>
    </location>
</feature>
<dbReference type="InterPro" id="IPR039374">
    <property type="entry name" value="SIP_fam"/>
</dbReference>
<evidence type="ECO:0000259" key="3">
    <source>
        <dbReference type="Pfam" id="PF08021"/>
    </source>
</evidence>
<dbReference type="PANTHER" id="PTHR30157:SF0">
    <property type="entry name" value="NADPH-DEPENDENT FERRIC-CHELATE REDUCTASE"/>
    <property type="match status" value="1"/>
</dbReference>
<evidence type="ECO:0000256" key="1">
    <source>
        <dbReference type="ARBA" id="ARBA00035644"/>
    </source>
</evidence>
<name>A0ABS7EPF1_9FLAO</name>
<evidence type="ECO:0000313" key="4">
    <source>
        <dbReference type="EMBL" id="MBW8199464.1"/>
    </source>
</evidence>
<evidence type="ECO:0000259" key="2">
    <source>
        <dbReference type="Pfam" id="PF04954"/>
    </source>
</evidence>
<dbReference type="InterPro" id="IPR007037">
    <property type="entry name" value="SIP_rossman_dom"/>
</dbReference>
<dbReference type="InterPro" id="IPR039261">
    <property type="entry name" value="FNR_nucleotide-bd"/>
</dbReference>
<organism evidence="4 5">
    <name type="scientific">Flagellimonas abyssi</name>
    <dbReference type="NCBI Taxonomy" id="2864871"/>
    <lineage>
        <taxon>Bacteria</taxon>
        <taxon>Pseudomonadati</taxon>
        <taxon>Bacteroidota</taxon>
        <taxon>Flavobacteriia</taxon>
        <taxon>Flavobacteriales</taxon>
        <taxon>Flavobacteriaceae</taxon>
        <taxon>Flagellimonas</taxon>
    </lineage>
</organism>
<accession>A0ABS7EPF1</accession>
<sequence length="272" mass="30844">MAKPNIPIVQDVFTLKSKEFVTPNYIRAVLTGNVELFKEATLGDNNKIFVPPAGMTKVHMREYNSEKKEWVIPPENVRPFMRTYTHRAIDLEKNELVIDFVNHGLEGPASNWANTAEPGHELGIAMKLTKKELFPPEDWYLLVGDATAIPVLSVILESLPASTKGICLIEVHGKEDEQELKTKANITFKWVHNPNPGEGNALIDAVKKVDLPTHSKFGYVACEFSSVKEIRNYLRKEQDWTKGELYAYSYWKHGCSENESAGSRREEKERDG</sequence>
<dbReference type="InterPro" id="IPR013113">
    <property type="entry name" value="SIP_FAD-bd"/>
</dbReference>
<feature type="domain" description="Siderophore-interacting FAD-binding" evidence="3">
    <location>
        <begin position="16"/>
        <end position="125"/>
    </location>
</feature>
<dbReference type="Gene3D" id="3.40.50.80">
    <property type="entry name" value="Nucleotide-binding domain of ferredoxin-NADP reductase (FNR) module"/>
    <property type="match status" value="1"/>
</dbReference>
<dbReference type="CDD" id="cd06193">
    <property type="entry name" value="siderophore_interacting"/>
    <property type="match status" value="1"/>
</dbReference>
<gene>
    <name evidence="4" type="ORF">K1F36_06460</name>
</gene>
<dbReference type="Gene3D" id="2.40.30.10">
    <property type="entry name" value="Translation factors"/>
    <property type="match status" value="1"/>
</dbReference>
<dbReference type="Pfam" id="PF04954">
    <property type="entry name" value="SIP"/>
    <property type="match status" value="1"/>
</dbReference>
<proteinExistence type="inferred from homology"/>
<protein>
    <submittedName>
        <fullName evidence="4">Siderophore-interacting protein</fullName>
    </submittedName>
</protein>
<keyword evidence="5" id="KW-1185">Reference proteome</keyword>
<dbReference type="EMBL" id="JAHZSV010000006">
    <property type="protein sequence ID" value="MBW8199464.1"/>
    <property type="molecule type" value="Genomic_DNA"/>
</dbReference>
<evidence type="ECO:0000313" key="5">
    <source>
        <dbReference type="Proteomes" id="UP001196136"/>
    </source>
</evidence>
<dbReference type="SUPFAM" id="SSF63380">
    <property type="entry name" value="Riboflavin synthase domain-like"/>
    <property type="match status" value="1"/>
</dbReference>
<comment type="caution">
    <text evidence="4">The sequence shown here is derived from an EMBL/GenBank/DDBJ whole genome shotgun (WGS) entry which is preliminary data.</text>
</comment>
<reference evidence="4 5" key="1">
    <citation type="submission" date="2021-08" db="EMBL/GenBank/DDBJ databases">
        <title>Muricauda profundi sp. nov., a marine bacterium isolated from deep seawater of the Mariana Trench.</title>
        <authorList>
            <person name="Wei Y."/>
        </authorList>
    </citation>
    <scope>NUCLEOTIDE SEQUENCE [LARGE SCALE GENOMIC DNA]</scope>
    <source>
        <strain evidence="4 5">W52</strain>
    </source>
</reference>
<dbReference type="PANTHER" id="PTHR30157">
    <property type="entry name" value="FERRIC REDUCTASE, NADPH-DEPENDENT"/>
    <property type="match status" value="1"/>
</dbReference>
<dbReference type="Proteomes" id="UP001196136">
    <property type="component" value="Unassembled WGS sequence"/>
</dbReference>
<dbReference type="RefSeq" id="WP_220113086.1">
    <property type="nucleotide sequence ID" value="NZ_JAHZSV010000006.1"/>
</dbReference>
<comment type="similarity">
    <text evidence="1">Belongs to the SIP oxidoreductase family.</text>
</comment>
<dbReference type="InterPro" id="IPR017938">
    <property type="entry name" value="Riboflavin_synthase-like_b-brl"/>
</dbReference>